<dbReference type="PROSITE" id="PS00079">
    <property type="entry name" value="MULTICOPPER_OXIDASE1"/>
    <property type="match status" value="1"/>
</dbReference>
<dbReference type="PANTHER" id="PTHR11709">
    <property type="entry name" value="MULTI-COPPER OXIDASE"/>
    <property type="match status" value="1"/>
</dbReference>
<dbReference type="InterPro" id="IPR011706">
    <property type="entry name" value="Cu-oxidase_C"/>
</dbReference>
<dbReference type="EMBL" id="CP018095">
    <property type="protein sequence ID" value="APF37450.1"/>
    <property type="molecule type" value="Genomic_DNA"/>
</dbReference>
<reference evidence="6 7" key="1">
    <citation type="submission" date="2016-11" db="EMBL/GenBank/DDBJ databases">
        <title>Complete genome sequence of the aerobically denitrifying bacterium Chelatococcus daeguensis TAD1.</title>
        <authorList>
            <person name="Yang Y."/>
            <person name="Huang S."/>
            <person name="Lin E."/>
        </authorList>
    </citation>
    <scope>NUCLEOTIDE SEQUENCE [LARGE SCALE GENOMIC DNA]</scope>
    <source>
        <strain evidence="6 7">TAD1</strain>
    </source>
</reference>
<evidence type="ECO:0000259" key="3">
    <source>
        <dbReference type="Pfam" id="PF00394"/>
    </source>
</evidence>
<dbReference type="PANTHER" id="PTHR11709:SF2">
    <property type="entry name" value="MULTICOPPER OXIDASE LPR1"/>
    <property type="match status" value="1"/>
</dbReference>
<keyword evidence="1" id="KW-0479">Metal-binding</keyword>
<dbReference type="InterPro" id="IPR033138">
    <property type="entry name" value="Cu_oxidase_CS"/>
</dbReference>
<dbReference type="Pfam" id="PF07731">
    <property type="entry name" value="Cu-oxidase_2"/>
    <property type="match status" value="1"/>
</dbReference>
<feature type="domain" description="Plastocyanin-like" evidence="4">
    <location>
        <begin position="349"/>
        <end position="453"/>
    </location>
</feature>
<organism evidence="6 7">
    <name type="scientific">Chelatococcus daeguensis</name>
    <dbReference type="NCBI Taxonomy" id="444444"/>
    <lineage>
        <taxon>Bacteria</taxon>
        <taxon>Pseudomonadati</taxon>
        <taxon>Pseudomonadota</taxon>
        <taxon>Alphaproteobacteria</taxon>
        <taxon>Hyphomicrobiales</taxon>
        <taxon>Chelatococcaceae</taxon>
        <taxon>Chelatococcus</taxon>
    </lineage>
</organism>
<dbReference type="GO" id="GO:0016491">
    <property type="term" value="F:oxidoreductase activity"/>
    <property type="evidence" value="ECO:0007669"/>
    <property type="project" value="UniProtKB-KW"/>
</dbReference>
<dbReference type="SUPFAM" id="SSF49503">
    <property type="entry name" value="Cupredoxins"/>
    <property type="match status" value="3"/>
</dbReference>
<name>A0AAC9JRM2_9HYPH</name>
<evidence type="ECO:0000259" key="5">
    <source>
        <dbReference type="Pfam" id="PF07732"/>
    </source>
</evidence>
<dbReference type="Gene3D" id="2.60.40.420">
    <property type="entry name" value="Cupredoxins - blue copper proteins"/>
    <property type="match status" value="3"/>
</dbReference>
<dbReference type="InterPro" id="IPR011707">
    <property type="entry name" value="Cu-oxidase-like_N"/>
</dbReference>
<dbReference type="Pfam" id="PF00394">
    <property type="entry name" value="Cu-oxidase"/>
    <property type="match status" value="1"/>
</dbReference>
<sequence>MARRTFVKALGGLALFTGTTRRACAQPAAGGGARLVAAPATVPLNPSAAGPADLWSFTGDAAGARLRAPLGEALALHLTNELPQPVSMHVLGLRTENALDGAAPLAGDAVPPGGERSLTLTPVRPGTFLLRPAVLAHAAEQSARGLYGTLIVPEPESIAVDEDVIVVLSDWALEKSGALRASFGTAQDAGLAGRLGNWLTVNGVTPPQAVRLPQRGRARLRLVNAANARIFTLRFDAMEAEVIAVDSIAVEPFAPARAMLTLLPGGRLDVVVTPGEGATVSGLFGTSTVPLVTFAATGAPSPHADEPRPALAAPDLPAAIDLAAALRAEAVIGGGLDPNRPATDADVTRLWQVNGAAFTDQREPLLRVPRGKPAVLAFTNQTAFVQALHIHGHHVRLLHPLDDGWEPYWLDTFAVPPGRTVRIAFVADNPGRWLIGSAILDRLPAGLATWYEVT</sequence>
<evidence type="ECO:0000256" key="1">
    <source>
        <dbReference type="ARBA" id="ARBA00022723"/>
    </source>
</evidence>
<dbReference type="Pfam" id="PF07732">
    <property type="entry name" value="Cu-oxidase_3"/>
    <property type="match status" value="1"/>
</dbReference>
<gene>
    <name evidence="6" type="ORF">BOQ54_09000</name>
</gene>
<dbReference type="InterPro" id="IPR008972">
    <property type="entry name" value="Cupredoxin"/>
</dbReference>
<keyword evidence="7" id="KW-1185">Reference proteome</keyword>
<evidence type="ECO:0000313" key="6">
    <source>
        <dbReference type="EMBL" id="APF37450.1"/>
    </source>
</evidence>
<dbReference type="AlphaFoldDB" id="A0AAC9JRM2"/>
<dbReference type="InterPro" id="IPR001117">
    <property type="entry name" value="Cu-oxidase_2nd"/>
</dbReference>
<feature type="domain" description="Plastocyanin-like" evidence="5">
    <location>
        <begin position="49"/>
        <end position="156"/>
    </location>
</feature>
<evidence type="ECO:0000313" key="7">
    <source>
        <dbReference type="Proteomes" id="UP000182703"/>
    </source>
</evidence>
<dbReference type="InterPro" id="IPR045087">
    <property type="entry name" value="Cu-oxidase_fam"/>
</dbReference>
<keyword evidence="2" id="KW-0560">Oxidoreductase</keyword>
<protein>
    <recommendedName>
        <fullName evidence="8">Copper oxidase</fullName>
    </recommendedName>
</protein>
<dbReference type="Proteomes" id="UP000182703">
    <property type="component" value="Chromosome"/>
</dbReference>
<proteinExistence type="predicted"/>
<accession>A0AAC9JRM2</accession>
<feature type="domain" description="Plastocyanin-like" evidence="3">
    <location>
        <begin position="162"/>
        <end position="274"/>
    </location>
</feature>
<dbReference type="GO" id="GO:0005507">
    <property type="term" value="F:copper ion binding"/>
    <property type="evidence" value="ECO:0007669"/>
    <property type="project" value="InterPro"/>
</dbReference>
<evidence type="ECO:0000256" key="2">
    <source>
        <dbReference type="ARBA" id="ARBA00023002"/>
    </source>
</evidence>
<evidence type="ECO:0008006" key="8">
    <source>
        <dbReference type="Google" id="ProtNLM"/>
    </source>
</evidence>
<dbReference type="KEGG" id="cdq:BOQ54_09000"/>
<evidence type="ECO:0000259" key="4">
    <source>
        <dbReference type="Pfam" id="PF07731"/>
    </source>
</evidence>